<dbReference type="PANTHER" id="PTHR10237">
    <property type="entry name" value="DEFORMED EPIDERMAL AUTOREGULATORY FACTOR 1 HOMOLOG SUPPRESSIN"/>
    <property type="match status" value="1"/>
</dbReference>
<sequence length="383" mass="39469">MSPTTATASNPTTAAAAAAAAAANNNPAPPTSEPRPNDAPSYISDISPPAYSEAAPPYGIPASSSASSPTPTAAATDSIRAPATSSDSNDNAAHNDDDDDDEDLPATPIPFHFIIQQQPPSSSSSSAAEPSSSSTTTTAQQPQQAQPSPPPPPPPKKITHLHPVPTLLLGPAGPPPTPDAEALFVDVLQSALGTYQDECRDAAGPACDVCGGAKESVLLTPISFLHVDEERDGAPPPPAYGGEGGGGGGEEDGSAQAERRRKRVDVLVTPVCGRAECGDVARARLRRAMEGDMLDGGGGADGETVVPRPQGPEDPRCRVCGKVEGTKRCAGCGVVRYCGRECQRADWRRGHRRVCETWAALVEEGRVEEARLRAEAAIGEARA</sequence>
<accession>A0ABQ8GDI2</accession>
<evidence type="ECO:0000256" key="3">
    <source>
        <dbReference type="ARBA" id="ARBA00022833"/>
    </source>
</evidence>
<keyword evidence="1" id="KW-0479">Metal-binding</keyword>
<evidence type="ECO:0000256" key="2">
    <source>
        <dbReference type="ARBA" id="ARBA00022771"/>
    </source>
</evidence>
<name>A0ABQ8GDI2_9PEZI</name>
<dbReference type="Pfam" id="PF01753">
    <property type="entry name" value="zf-MYND"/>
    <property type="match status" value="1"/>
</dbReference>
<keyword evidence="2 4" id="KW-0863">Zinc-finger</keyword>
<organism evidence="7 8">
    <name type="scientific">Macrophomina phaseolina</name>
    <dbReference type="NCBI Taxonomy" id="35725"/>
    <lineage>
        <taxon>Eukaryota</taxon>
        <taxon>Fungi</taxon>
        <taxon>Dikarya</taxon>
        <taxon>Ascomycota</taxon>
        <taxon>Pezizomycotina</taxon>
        <taxon>Dothideomycetes</taxon>
        <taxon>Dothideomycetes incertae sedis</taxon>
        <taxon>Botryosphaeriales</taxon>
        <taxon>Botryosphaeriaceae</taxon>
        <taxon>Macrophomina</taxon>
    </lineage>
</organism>
<feature type="domain" description="MYND-type" evidence="6">
    <location>
        <begin position="317"/>
        <end position="355"/>
    </location>
</feature>
<feature type="compositionally biased region" description="Pro residues" evidence="5">
    <location>
        <begin position="147"/>
        <end position="156"/>
    </location>
</feature>
<dbReference type="PROSITE" id="PS01360">
    <property type="entry name" value="ZF_MYND_1"/>
    <property type="match status" value="1"/>
</dbReference>
<keyword evidence="8" id="KW-1185">Reference proteome</keyword>
<evidence type="ECO:0000259" key="6">
    <source>
        <dbReference type="PROSITE" id="PS50865"/>
    </source>
</evidence>
<dbReference type="SUPFAM" id="SSF144232">
    <property type="entry name" value="HIT/MYND zinc finger-like"/>
    <property type="match status" value="1"/>
</dbReference>
<evidence type="ECO:0000313" key="7">
    <source>
        <dbReference type="EMBL" id="KAH7052406.1"/>
    </source>
</evidence>
<keyword evidence="3" id="KW-0862">Zinc</keyword>
<feature type="compositionally biased region" description="Low complexity" evidence="5">
    <location>
        <begin position="47"/>
        <end position="76"/>
    </location>
</feature>
<evidence type="ECO:0000256" key="4">
    <source>
        <dbReference type="PROSITE-ProRule" id="PRU00134"/>
    </source>
</evidence>
<feature type="region of interest" description="Disordered" evidence="5">
    <location>
        <begin position="1"/>
        <end position="177"/>
    </location>
</feature>
<dbReference type="InterPro" id="IPR024119">
    <property type="entry name" value="TF_DEAF-1"/>
</dbReference>
<evidence type="ECO:0000256" key="5">
    <source>
        <dbReference type="SAM" id="MobiDB-lite"/>
    </source>
</evidence>
<gene>
    <name evidence="7" type="ORF">B0J12DRAFT_72628</name>
</gene>
<dbReference type="PANTHER" id="PTHR10237:SF15">
    <property type="entry name" value="LD37257P"/>
    <property type="match status" value="1"/>
</dbReference>
<feature type="region of interest" description="Disordered" evidence="5">
    <location>
        <begin position="228"/>
        <end position="261"/>
    </location>
</feature>
<feature type="region of interest" description="Disordered" evidence="5">
    <location>
        <begin position="292"/>
        <end position="312"/>
    </location>
</feature>
<protein>
    <recommendedName>
        <fullName evidence="6">MYND-type domain-containing protein</fullName>
    </recommendedName>
</protein>
<dbReference type="Gene3D" id="6.10.140.2220">
    <property type="match status" value="1"/>
</dbReference>
<dbReference type="PROSITE" id="PS50865">
    <property type="entry name" value="ZF_MYND_2"/>
    <property type="match status" value="1"/>
</dbReference>
<evidence type="ECO:0000256" key="1">
    <source>
        <dbReference type="ARBA" id="ARBA00022723"/>
    </source>
</evidence>
<proteinExistence type="predicted"/>
<dbReference type="EMBL" id="JAGTJR010000011">
    <property type="protein sequence ID" value="KAH7052406.1"/>
    <property type="molecule type" value="Genomic_DNA"/>
</dbReference>
<comment type="caution">
    <text evidence="7">The sequence shown here is derived from an EMBL/GenBank/DDBJ whole genome shotgun (WGS) entry which is preliminary data.</text>
</comment>
<dbReference type="InterPro" id="IPR002893">
    <property type="entry name" value="Znf_MYND"/>
</dbReference>
<dbReference type="Proteomes" id="UP000774617">
    <property type="component" value="Unassembled WGS sequence"/>
</dbReference>
<evidence type="ECO:0000313" key="8">
    <source>
        <dbReference type="Proteomes" id="UP000774617"/>
    </source>
</evidence>
<feature type="compositionally biased region" description="Low complexity" evidence="5">
    <location>
        <begin position="1"/>
        <end position="26"/>
    </location>
</feature>
<feature type="compositionally biased region" description="Low complexity" evidence="5">
    <location>
        <begin position="83"/>
        <end position="92"/>
    </location>
</feature>
<reference evidence="7 8" key="1">
    <citation type="journal article" date="2021" name="Nat. Commun.">
        <title>Genetic determinants of endophytism in the Arabidopsis root mycobiome.</title>
        <authorList>
            <person name="Mesny F."/>
            <person name="Miyauchi S."/>
            <person name="Thiergart T."/>
            <person name="Pickel B."/>
            <person name="Atanasova L."/>
            <person name="Karlsson M."/>
            <person name="Huettel B."/>
            <person name="Barry K.W."/>
            <person name="Haridas S."/>
            <person name="Chen C."/>
            <person name="Bauer D."/>
            <person name="Andreopoulos W."/>
            <person name="Pangilinan J."/>
            <person name="LaButti K."/>
            <person name="Riley R."/>
            <person name="Lipzen A."/>
            <person name="Clum A."/>
            <person name="Drula E."/>
            <person name="Henrissat B."/>
            <person name="Kohler A."/>
            <person name="Grigoriev I.V."/>
            <person name="Martin F.M."/>
            <person name="Hacquard S."/>
        </authorList>
    </citation>
    <scope>NUCLEOTIDE SEQUENCE [LARGE SCALE GENOMIC DNA]</scope>
    <source>
        <strain evidence="7 8">MPI-SDFR-AT-0080</strain>
    </source>
</reference>
<feature type="compositionally biased region" description="Low complexity" evidence="5">
    <location>
        <begin position="116"/>
        <end position="146"/>
    </location>
</feature>